<sequence length="204" mass="23444">MTEKNIVFSFEKHLETAKMPAGKRKTLLAAMTLFAKQGFHGTSTMQVAEVAKVSQATVFKYFKTKEDLLLGVLQPMAELLSTPFINTMTQFNNKEDIVHFFIHDRFAFIKANRSLAKIILQELLTNPETKKIISKQISRLAPSIDLIENRLYQGNHLKKSEVIRTAIAPFFTYLMQMIIFETTSTDEKRDLELIEQQILKLLSE</sequence>
<gene>
    <name evidence="4" type="ORF">EI219_07710</name>
</gene>
<proteinExistence type="predicted"/>
<dbReference type="GO" id="GO:0006355">
    <property type="term" value="P:regulation of DNA-templated transcription"/>
    <property type="evidence" value="ECO:0007669"/>
    <property type="project" value="UniProtKB-ARBA"/>
</dbReference>
<protein>
    <submittedName>
        <fullName evidence="4">TetR/AcrR family transcriptional regulator</fullName>
    </submittedName>
</protein>
<dbReference type="RefSeq" id="WP_125070575.1">
    <property type="nucleotide sequence ID" value="NZ_RRZQ01000011.1"/>
</dbReference>
<evidence type="ECO:0000259" key="3">
    <source>
        <dbReference type="PROSITE" id="PS50977"/>
    </source>
</evidence>
<dbReference type="InterPro" id="IPR009057">
    <property type="entry name" value="Homeodomain-like_sf"/>
</dbReference>
<dbReference type="EMBL" id="RRZQ01000011">
    <property type="protein sequence ID" value="RRN49364.1"/>
    <property type="molecule type" value="Genomic_DNA"/>
</dbReference>
<dbReference type="PROSITE" id="PS50977">
    <property type="entry name" value="HTH_TETR_2"/>
    <property type="match status" value="1"/>
</dbReference>
<keyword evidence="1 2" id="KW-0238">DNA-binding</keyword>
<feature type="domain" description="HTH tetR-type" evidence="3">
    <location>
        <begin position="20"/>
        <end position="80"/>
    </location>
</feature>
<evidence type="ECO:0000313" key="5">
    <source>
        <dbReference type="Proteomes" id="UP000281324"/>
    </source>
</evidence>
<dbReference type="Proteomes" id="UP000281324">
    <property type="component" value="Unassembled WGS sequence"/>
</dbReference>
<reference evidence="4 5" key="1">
    <citation type="submission" date="2018-11" db="EMBL/GenBank/DDBJ databases">
        <title>Changes in penicillin susceptibility of Streptococcus suis isolates by amino acid alterations in the penicillin-binding protein.</title>
        <authorList>
            <person name="Niemann L."/>
            <person name="Eichhorn I."/>
        </authorList>
    </citation>
    <scope>NUCLEOTIDE SEQUENCE [LARGE SCALE GENOMIC DNA]</scope>
    <source>
        <strain evidence="4 5">IMT40201</strain>
    </source>
</reference>
<dbReference type="AlphaFoldDB" id="A0A426G2Z5"/>
<dbReference type="PANTHER" id="PTHR30055">
    <property type="entry name" value="HTH-TYPE TRANSCRIPTIONAL REGULATOR RUTR"/>
    <property type="match status" value="1"/>
</dbReference>
<name>A0A426G2Z5_STRSU</name>
<evidence type="ECO:0000313" key="4">
    <source>
        <dbReference type="EMBL" id="RRN49364.1"/>
    </source>
</evidence>
<organism evidence="4 5">
    <name type="scientific">Streptococcus suis</name>
    <dbReference type="NCBI Taxonomy" id="1307"/>
    <lineage>
        <taxon>Bacteria</taxon>
        <taxon>Bacillati</taxon>
        <taxon>Bacillota</taxon>
        <taxon>Bacilli</taxon>
        <taxon>Lactobacillales</taxon>
        <taxon>Streptococcaceae</taxon>
        <taxon>Streptococcus</taxon>
    </lineage>
</organism>
<accession>A0A426G2Z5</accession>
<dbReference type="PROSITE" id="PS01081">
    <property type="entry name" value="HTH_TETR_1"/>
    <property type="match status" value="1"/>
</dbReference>
<comment type="caution">
    <text evidence="4">The sequence shown here is derived from an EMBL/GenBank/DDBJ whole genome shotgun (WGS) entry which is preliminary data.</text>
</comment>
<dbReference type="PANTHER" id="PTHR30055:SF222">
    <property type="entry name" value="REGULATORY PROTEIN"/>
    <property type="match status" value="1"/>
</dbReference>
<dbReference type="Gene3D" id="1.10.357.10">
    <property type="entry name" value="Tetracycline Repressor, domain 2"/>
    <property type="match status" value="1"/>
</dbReference>
<dbReference type="SUPFAM" id="SSF46689">
    <property type="entry name" value="Homeodomain-like"/>
    <property type="match status" value="1"/>
</dbReference>
<dbReference type="GO" id="GO:0003677">
    <property type="term" value="F:DNA binding"/>
    <property type="evidence" value="ECO:0007669"/>
    <property type="project" value="UniProtKB-UniRule"/>
</dbReference>
<feature type="DNA-binding region" description="H-T-H motif" evidence="2">
    <location>
        <begin position="43"/>
        <end position="62"/>
    </location>
</feature>
<dbReference type="InterPro" id="IPR001647">
    <property type="entry name" value="HTH_TetR"/>
</dbReference>
<dbReference type="PRINTS" id="PR00455">
    <property type="entry name" value="HTHTETR"/>
</dbReference>
<dbReference type="InterPro" id="IPR023772">
    <property type="entry name" value="DNA-bd_HTH_TetR-type_CS"/>
</dbReference>
<evidence type="ECO:0000256" key="1">
    <source>
        <dbReference type="ARBA" id="ARBA00023125"/>
    </source>
</evidence>
<dbReference type="InterPro" id="IPR050109">
    <property type="entry name" value="HTH-type_TetR-like_transc_reg"/>
</dbReference>
<evidence type="ECO:0000256" key="2">
    <source>
        <dbReference type="PROSITE-ProRule" id="PRU00335"/>
    </source>
</evidence>
<dbReference type="Pfam" id="PF00440">
    <property type="entry name" value="TetR_N"/>
    <property type="match status" value="1"/>
</dbReference>